<dbReference type="Pfam" id="PF12708">
    <property type="entry name" value="Pect-lyase_RHGA_epim"/>
    <property type="match status" value="1"/>
</dbReference>
<gene>
    <name evidence="2" type="ORF">CUU66_07725</name>
</gene>
<proteinExistence type="predicted"/>
<comment type="caution">
    <text evidence="2">The sequence shown here is derived from an EMBL/GenBank/DDBJ whole genome shotgun (WGS) entry which is preliminary data.</text>
</comment>
<dbReference type="GO" id="GO:0016829">
    <property type="term" value="F:lyase activity"/>
    <property type="evidence" value="ECO:0007669"/>
    <property type="project" value="UniProtKB-KW"/>
</dbReference>
<dbReference type="OrthoDB" id="2501352at2"/>
<evidence type="ECO:0000313" key="2">
    <source>
        <dbReference type="EMBL" id="PLT30537.1"/>
    </source>
</evidence>
<reference evidence="2 3" key="1">
    <citation type="submission" date="2017-11" db="EMBL/GenBank/DDBJ databases">
        <title>Comparitive Functional Genomics of Dry Heat Resistant strains isolated from the Viking Spacecraft.</title>
        <authorList>
            <person name="Seuylemezian A."/>
            <person name="Cooper K."/>
            <person name="Vaishampayan P."/>
        </authorList>
    </citation>
    <scope>NUCLEOTIDE SEQUENCE [LARGE SCALE GENOMIC DNA]</scope>
    <source>
        <strain evidence="2 3">V1-29</strain>
    </source>
</reference>
<organism evidence="2 3">
    <name type="scientific">Peribacillus deserti</name>
    <dbReference type="NCBI Taxonomy" id="673318"/>
    <lineage>
        <taxon>Bacteria</taxon>
        <taxon>Bacillati</taxon>
        <taxon>Bacillota</taxon>
        <taxon>Bacilli</taxon>
        <taxon>Bacillales</taxon>
        <taxon>Bacillaceae</taxon>
        <taxon>Peribacillus</taxon>
    </lineage>
</organism>
<protein>
    <submittedName>
        <fullName evidence="2">Pectate lyase</fullName>
    </submittedName>
</protein>
<dbReference type="InterPro" id="IPR012334">
    <property type="entry name" value="Pectin_lyas_fold"/>
</dbReference>
<name>A0A2N5M862_9BACI</name>
<dbReference type="InterPro" id="IPR024535">
    <property type="entry name" value="RHGA/B-epi-like_pectate_lyase"/>
</dbReference>
<feature type="domain" description="Rhamnogalacturonase A/B/Epimerase-like pectate lyase" evidence="1">
    <location>
        <begin position="107"/>
        <end position="296"/>
    </location>
</feature>
<dbReference type="AlphaFoldDB" id="A0A2N5M862"/>
<sequence>MIYLSKTHDPGKNKDLIKDYTGIDNIQQAIEETNQLFNQYKKEAPAIIPPFRGLQKLMGLFLIKSAGIQDREWSHTPAVSEGTVYPEWKLLLDQEYQKLQNMIKREVDVTEFGAKGDGMTDCTEAFRKALGSGHVKVIVPEGIFVTRGIKLPSWSIITGKGKGKSVIKLHPQSSRSAWVITNKSHFKGNRNIAVEHLSLDWNVERLPQAIRTSAGNNRSSCLLFANVTYGWVKHTEGINPGLHCFDVSSTVYTYFGDGTRARGGSRYIWLDHLNGYGFGDDGITTHHSDDILISNSHMCDPSGRAHKKGSSNSNGIEVDDGSRNVWLLNNSTARCFGGVEIKAHHNASAAANVHIIGHLSINDNRSYNFRHIGHHKAGDPESLTAYNIKATNLVSIAPRYTDLYSESKPRGMVISGYRNVVVNGFTLIGDPEYDYHGEPVISVQYRARNIVLNSIEMSAFKTAGKYIKVFGGKQRADSVYIKNIKTDIGETPILAGKEIEDITIKNVQSRALEI</sequence>
<dbReference type="InterPro" id="IPR011050">
    <property type="entry name" value="Pectin_lyase_fold/virulence"/>
</dbReference>
<dbReference type="SUPFAM" id="SSF51126">
    <property type="entry name" value="Pectin lyase-like"/>
    <property type="match status" value="1"/>
</dbReference>
<dbReference type="Proteomes" id="UP000234748">
    <property type="component" value="Unassembled WGS sequence"/>
</dbReference>
<evidence type="ECO:0000259" key="1">
    <source>
        <dbReference type="Pfam" id="PF12708"/>
    </source>
</evidence>
<accession>A0A2N5M862</accession>
<dbReference type="Gene3D" id="2.160.20.10">
    <property type="entry name" value="Single-stranded right-handed beta-helix, Pectin lyase-like"/>
    <property type="match status" value="1"/>
</dbReference>
<keyword evidence="3" id="KW-1185">Reference proteome</keyword>
<dbReference type="EMBL" id="PGUY01000021">
    <property type="protein sequence ID" value="PLT30537.1"/>
    <property type="molecule type" value="Genomic_DNA"/>
</dbReference>
<keyword evidence="2" id="KW-0456">Lyase</keyword>
<evidence type="ECO:0000313" key="3">
    <source>
        <dbReference type="Proteomes" id="UP000234748"/>
    </source>
</evidence>